<proteinExistence type="inferred from homology"/>
<dbReference type="EMBL" id="FOZG01000002">
    <property type="protein sequence ID" value="SFS01694.1"/>
    <property type="molecule type" value="Genomic_DNA"/>
</dbReference>
<dbReference type="PANTHER" id="PTHR30558:SF7">
    <property type="entry name" value="TOL-PAL SYSTEM PROTEIN TOLR"/>
    <property type="match status" value="1"/>
</dbReference>
<dbReference type="InterPro" id="IPR003400">
    <property type="entry name" value="ExbD"/>
</dbReference>
<accession>A0A1I6LE57</accession>
<comment type="similarity">
    <text evidence="2 7">Belongs to the ExbD/TolR family.</text>
</comment>
<dbReference type="RefSeq" id="WP_093315203.1">
    <property type="nucleotide sequence ID" value="NZ_FOZG01000002.1"/>
</dbReference>
<evidence type="ECO:0000256" key="3">
    <source>
        <dbReference type="ARBA" id="ARBA00022475"/>
    </source>
</evidence>
<sequence length="127" mass="13493">MRSVSTPAIDARPMAALNMTPLIDVLLVLLIMFILTVPMATHKVALDLPVPAEGAASPPTVHRLVLGADGEATLDGRSGDLPARLRAIAAEPQGQLRFAPSAETRYARVDEVLAEVKRAGVVRMGFE</sequence>
<evidence type="ECO:0000256" key="7">
    <source>
        <dbReference type="RuleBase" id="RU003879"/>
    </source>
</evidence>
<evidence type="ECO:0000256" key="8">
    <source>
        <dbReference type="SAM" id="Phobius"/>
    </source>
</evidence>
<dbReference type="STRING" id="1166337.SAMN05192580_2629"/>
<keyword evidence="7" id="KW-0813">Transport</keyword>
<dbReference type="Proteomes" id="UP000198824">
    <property type="component" value="Unassembled WGS sequence"/>
</dbReference>
<dbReference type="OrthoDB" id="7573672at2"/>
<evidence type="ECO:0000256" key="1">
    <source>
        <dbReference type="ARBA" id="ARBA00004162"/>
    </source>
</evidence>
<keyword evidence="5 8" id="KW-1133">Transmembrane helix</keyword>
<keyword evidence="6 8" id="KW-0472">Membrane</keyword>
<evidence type="ECO:0000256" key="5">
    <source>
        <dbReference type="ARBA" id="ARBA00022989"/>
    </source>
</evidence>
<dbReference type="PANTHER" id="PTHR30558">
    <property type="entry name" value="EXBD MEMBRANE COMPONENT OF PMF-DRIVEN MACROMOLECULE IMPORT SYSTEM"/>
    <property type="match status" value="1"/>
</dbReference>
<dbReference type="GO" id="GO:0022857">
    <property type="term" value="F:transmembrane transporter activity"/>
    <property type="evidence" value="ECO:0007669"/>
    <property type="project" value="InterPro"/>
</dbReference>
<keyword evidence="4 7" id="KW-0812">Transmembrane</keyword>
<dbReference type="GO" id="GO:0005886">
    <property type="term" value="C:plasma membrane"/>
    <property type="evidence" value="ECO:0007669"/>
    <property type="project" value="UniProtKB-SubCell"/>
</dbReference>
<reference evidence="9 10" key="1">
    <citation type="submission" date="2016-10" db="EMBL/GenBank/DDBJ databases">
        <authorList>
            <person name="de Groot N.N."/>
        </authorList>
    </citation>
    <scope>NUCLEOTIDE SEQUENCE [LARGE SCALE GENOMIC DNA]</scope>
    <source>
        <strain evidence="9 10">S5-249</strain>
    </source>
</reference>
<gene>
    <name evidence="9" type="ORF">SAMN05192580_2629</name>
</gene>
<dbReference type="GO" id="GO:0015031">
    <property type="term" value="P:protein transport"/>
    <property type="evidence" value="ECO:0007669"/>
    <property type="project" value="UniProtKB-KW"/>
</dbReference>
<evidence type="ECO:0000313" key="9">
    <source>
        <dbReference type="EMBL" id="SFS01694.1"/>
    </source>
</evidence>
<comment type="subcellular location">
    <subcellularLocation>
        <location evidence="1">Cell membrane</location>
        <topology evidence="1">Single-pass membrane protein</topology>
    </subcellularLocation>
    <subcellularLocation>
        <location evidence="7">Cell membrane</location>
        <topology evidence="7">Single-pass type II membrane protein</topology>
    </subcellularLocation>
</comment>
<keyword evidence="7" id="KW-0653">Protein transport</keyword>
<organism evidence="9 10">
    <name type="scientific">Sphingomonas jatrophae</name>
    <dbReference type="NCBI Taxonomy" id="1166337"/>
    <lineage>
        <taxon>Bacteria</taxon>
        <taxon>Pseudomonadati</taxon>
        <taxon>Pseudomonadota</taxon>
        <taxon>Alphaproteobacteria</taxon>
        <taxon>Sphingomonadales</taxon>
        <taxon>Sphingomonadaceae</taxon>
        <taxon>Sphingomonas</taxon>
    </lineage>
</organism>
<name>A0A1I6LE57_9SPHN</name>
<keyword evidence="3" id="KW-1003">Cell membrane</keyword>
<protein>
    <submittedName>
        <fullName evidence="9">Outer membrane transport energization protein ExbD</fullName>
    </submittedName>
</protein>
<evidence type="ECO:0000313" key="10">
    <source>
        <dbReference type="Proteomes" id="UP000198824"/>
    </source>
</evidence>
<evidence type="ECO:0000256" key="2">
    <source>
        <dbReference type="ARBA" id="ARBA00005811"/>
    </source>
</evidence>
<feature type="transmembrane region" description="Helical" evidence="8">
    <location>
        <begin position="21"/>
        <end position="40"/>
    </location>
</feature>
<dbReference type="AlphaFoldDB" id="A0A1I6LE57"/>
<dbReference type="Pfam" id="PF02472">
    <property type="entry name" value="ExbD"/>
    <property type="match status" value="1"/>
</dbReference>
<evidence type="ECO:0000256" key="6">
    <source>
        <dbReference type="ARBA" id="ARBA00023136"/>
    </source>
</evidence>
<keyword evidence="10" id="KW-1185">Reference proteome</keyword>
<evidence type="ECO:0000256" key="4">
    <source>
        <dbReference type="ARBA" id="ARBA00022692"/>
    </source>
</evidence>